<name>A0A6B9XQR5_PICSI</name>
<evidence type="ECO:0000313" key="1">
    <source>
        <dbReference type="EMBL" id="QHR91434.1"/>
    </source>
</evidence>
<keyword evidence="1" id="KW-0496">Mitochondrion</keyword>
<sequence length="50" mass="5620">MNESMVHIVYGSYGLWLLRPAQSISLVKVRAFLALLPKSKQSFLLDDSVP</sequence>
<proteinExistence type="predicted"/>
<organism evidence="1">
    <name type="scientific">Picea sitchensis</name>
    <name type="common">Sitka spruce</name>
    <name type="synonym">Pinus sitchensis</name>
    <dbReference type="NCBI Taxonomy" id="3332"/>
    <lineage>
        <taxon>Eukaryota</taxon>
        <taxon>Viridiplantae</taxon>
        <taxon>Streptophyta</taxon>
        <taxon>Embryophyta</taxon>
        <taxon>Tracheophyta</taxon>
        <taxon>Spermatophyta</taxon>
        <taxon>Pinopsida</taxon>
        <taxon>Pinidae</taxon>
        <taxon>Conifers I</taxon>
        <taxon>Pinales</taxon>
        <taxon>Pinaceae</taxon>
        <taxon>Picea</taxon>
    </lineage>
</organism>
<dbReference type="EMBL" id="MK697702">
    <property type="protein sequence ID" value="QHR91434.1"/>
    <property type="molecule type" value="Genomic_DNA"/>
</dbReference>
<geneLocation type="mitochondrion" evidence="1"/>
<reference evidence="1" key="1">
    <citation type="submission" date="2019-03" db="EMBL/GenBank/DDBJ databases">
        <title>Largest Complete Mitochondrial Genome of a Gymnosperm, Sitka Spruce (Picea sitchensis), Indicates Complex Physical Structure.</title>
        <authorList>
            <person name="Jackman S.D."/>
            <person name="Coombe L."/>
            <person name="Warren R."/>
            <person name="Kirk H."/>
            <person name="Trinh E."/>
            <person name="McLeod T."/>
            <person name="Pleasance S."/>
            <person name="Pandoh P."/>
            <person name="Zhao Y."/>
            <person name="Coope R."/>
            <person name="Bousquet J."/>
            <person name="Bohlmann J.C."/>
            <person name="Jones S.J.M."/>
            <person name="Birol I."/>
        </authorList>
    </citation>
    <scope>NUCLEOTIDE SEQUENCE</scope>
    <source>
        <strain evidence="1">Q903</strain>
    </source>
</reference>
<protein>
    <submittedName>
        <fullName evidence="1">Uncharacterized protein</fullName>
    </submittedName>
</protein>
<dbReference type="AlphaFoldDB" id="A0A6B9XQR5"/>
<accession>A0A6B9XQR5</accession>
<gene>
    <name evidence="1" type="primary">orf05500</name>
    <name evidence="1" type="ORF">Q903MT_gene5468</name>
</gene>